<name>A0A1H7YK67_STRJI</name>
<dbReference type="eggNOG" id="COG2423">
    <property type="taxonomic scope" value="Bacteria"/>
</dbReference>
<dbReference type="Pfam" id="PF02423">
    <property type="entry name" value="OCD_Mu_crystall"/>
    <property type="match status" value="1"/>
</dbReference>
<dbReference type="Proteomes" id="UP000183015">
    <property type="component" value="Unassembled WGS sequence"/>
</dbReference>
<dbReference type="STRING" id="235985.SAMN05414137_12948"/>
<dbReference type="PANTHER" id="PTHR13812">
    <property type="entry name" value="KETIMINE REDUCTASE MU-CRYSTALLIN"/>
    <property type="match status" value="1"/>
</dbReference>
<dbReference type="AlphaFoldDB" id="A0A1H7YK67"/>
<dbReference type="InterPro" id="IPR003462">
    <property type="entry name" value="ODC_Mu_crystall"/>
</dbReference>
<evidence type="ECO:0000313" key="2">
    <source>
        <dbReference type="Proteomes" id="UP000183015"/>
    </source>
</evidence>
<organism evidence="1 2">
    <name type="scientific">Streptacidiphilus jiangxiensis</name>
    <dbReference type="NCBI Taxonomy" id="235985"/>
    <lineage>
        <taxon>Bacteria</taxon>
        <taxon>Bacillati</taxon>
        <taxon>Actinomycetota</taxon>
        <taxon>Actinomycetes</taxon>
        <taxon>Kitasatosporales</taxon>
        <taxon>Streptomycetaceae</taxon>
        <taxon>Streptacidiphilus</taxon>
    </lineage>
</organism>
<dbReference type="InterPro" id="IPR023401">
    <property type="entry name" value="ODC_N"/>
</dbReference>
<dbReference type="PANTHER" id="PTHR13812:SF19">
    <property type="entry name" value="KETIMINE REDUCTASE MU-CRYSTALLIN"/>
    <property type="match status" value="1"/>
</dbReference>
<protein>
    <submittedName>
        <fullName evidence="1">Ornithine cyclodeaminase</fullName>
    </submittedName>
</protein>
<dbReference type="RefSeq" id="WP_236656311.1">
    <property type="nucleotide sequence ID" value="NZ_BBPN01000027.1"/>
</dbReference>
<keyword evidence="2" id="KW-1185">Reference proteome</keyword>
<dbReference type="GO" id="GO:0005737">
    <property type="term" value="C:cytoplasm"/>
    <property type="evidence" value="ECO:0007669"/>
    <property type="project" value="TreeGrafter"/>
</dbReference>
<evidence type="ECO:0000313" key="1">
    <source>
        <dbReference type="EMBL" id="SEM46642.1"/>
    </source>
</evidence>
<proteinExistence type="predicted"/>
<dbReference type="PIRSF" id="PIRSF001439">
    <property type="entry name" value="CryM"/>
    <property type="match status" value="1"/>
</dbReference>
<sequence length="303" mass="30749">MIPGFQVLDADAVAARLTPAAAVSALEAALRGGLDPGASAPRARVPVPGGELLLMPAHDDRYAVVKIAGVAPENPAQGLPTITGGVLLLDARTLMPLALMDAPALTELRTAAVSALAAGRLAPADPHHLVLFGAGPQARAHLRALAAVLPSLRRVTVVTRSPGRAAELIALAERSGLVCEVGDAKLVTEADVVCCCTTARAPLFDGAAVRDGALVIAVGAHEPTAREVDATLVARAAVAVEHRPTALREAGELAGLHAGDLAADLAELVRAGLPMTDDRPALFKSVGMAWQDLVVAGAVYDGG</sequence>
<gene>
    <name evidence="1" type="ORF">SAMN05414137_12948</name>
</gene>
<dbReference type="SUPFAM" id="SSF51735">
    <property type="entry name" value="NAD(P)-binding Rossmann-fold domains"/>
    <property type="match status" value="1"/>
</dbReference>
<accession>A0A1H7YK67</accession>
<dbReference type="InterPro" id="IPR036291">
    <property type="entry name" value="NAD(P)-bd_dom_sf"/>
</dbReference>
<dbReference type="EMBL" id="FOAZ01000029">
    <property type="protein sequence ID" value="SEM46642.1"/>
    <property type="molecule type" value="Genomic_DNA"/>
</dbReference>
<dbReference type="Gene3D" id="3.30.1780.10">
    <property type="entry name" value="ornithine cyclodeaminase, domain 1"/>
    <property type="match status" value="1"/>
</dbReference>
<reference evidence="2" key="1">
    <citation type="submission" date="2016-10" db="EMBL/GenBank/DDBJ databases">
        <authorList>
            <person name="Varghese N."/>
        </authorList>
    </citation>
    <scope>NUCLEOTIDE SEQUENCE [LARGE SCALE GENOMIC DNA]</scope>
    <source>
        <strain evidence="2">DSM 45096 / BCRC 16803 / CGMCC 4.1857 / CIP 109030 / JCM 12277 / KCTC 19219 / NBRC 100920 / 33214</strain>
    </source>
</reference>
<dbReference type="Gene3D" id="3.40.50.720">
    <property type="entry name" value="NAD(P)-binding Rossmann-like Domain"/>
    <property type="match status" value="1"/>
</dbReference>